<gene>
    <name evidence="2" type="ORF">PMAYCL1PPCAC_17347</name>
</gene>
<feature type="transmembrane region" description="Helical" evidence="1">
    <location>
        <begin position="41"/>
        <end position="65"/>
    </location>
</feature>
<dbReference type="Proteomes" id="UP001328107">
    <property type="component" value="Unassembled WGS sequence"/>
</dbReference>
<dbReference type="AlphaFoldDB" id="A0AAN5CML8"/>
<dbReference type="EMBL" id="BTRK01000004">
    <property type="protein sequence ID" value="GMR47152.1"/>
    <property type="molecule type" value="Genomic_DNA"/>
</dbReference>
<dbReference type="Gene3D" id="1.20.1070.10">
    <property type="entry name" value="Rhodopsin 7-helix transmembrane proteins"/>
    <property type="match status" value="1"/>
</dbReference>
<keyword evidence="1" id="KW-1133">Transmembrane helix</keyword>
<feature type="transmembrane region" description="Helical" evidence="1">
    <location>
        <begin position="124"/>
        <end position="147"/>
    </location>
</feature>
<keyword evidence="1" id="KW-0472">Membrane</keyword>
<dbReference type="InterPro" id="IPR019426">
    <property type="entry name" value="7TM_GPCR_serpentine_rcpt_Srv"/>
</dbReference>
<organism evidence="2 3">
    <name type="scientific">Pristionchus mayeri</name>
    <dbReference type="NCBI Taxonomy" id="1317129"/>
    <lineage>
        <taxon>Eukaryota</taxon>
        <taxon>Metazoa</taxon>
        <taxon>Ecdysozoa</taxon>
        <taxon>Nematoda</taxon>
        <taxon>Chromadorea</taxon>
        <taxon>Rhabditida</taxon>
        <taxon>Rhabditina</taxon>
        <taxon>Diplogasteromorpha</taxon>
        <taxon>Diplogasteroidea</taxon>
        <taxon>Neodiplogasteridae</taxon>
        <taxon>Pristionchus</taxon>
    </lineage>
</organism>
<feature type="transmembrane region" description="Helical" evidence="1">
    <location>
        <begin position="168"/>
        <end position="188"/>
    </location>
</feature>
<reference evidence="3" key="1">
    <citation type="submission" date="2022-10" db="EMBL/GenBank/DDBJ databases">
        <title>Genome assembly of Pristionchus species.</title>
        <authorList>
            <person name="Yoshida K."/>
            <person name="Sommer R.J."/>
        </authorList>
    </citation>
    <scope>NUCLEOTIDE SEQUENCE [LARGE SCALE GENOMIC DNA]</scope>
    <source>
        <strain evidence="3">RS5460</strain>
    </source>
</reference>
<name>A0AAN5CML8_9BILA</name>
<evidence type="ECO:0000256" key="1">
    <source>
        <dbReference type="SAM" id="Phobius"/>
    </source>
</evidence>
<keyword evidence="1" id="KW-0812">Transmembrane</keyword>
<feature type="transmembrane region" description="Helical" evidence="1">
    <location>
        <begin position="203"/>
        <end position="221"/>
    </location>
</feature>
<sequence>MVSIYIICQLITRDLIFGEEFLFESNDSIFPEFYFYGTHYYFMYVQVFGVLLQSSNRFICVYLPFTRLHKAIEQIPIWALLLATFIVPAFPMIPMILRSRITFHRNLDGVVDLLIPTKVVQQNAIQGMVSTVFATVICSICYIVVIYKLARMRTDRHSLRDFKREKMLTIVGFAVFICLCVETVYYIFLASTSNEIVDKVRVYYVYPTILMAFVNPWMLFITNENMRKRALGIAVATTPENAVTLRTGPSPSVITK</sequence>
<comment type="caution">
    <text evidence="2">The sequence shown here is derived from an EMBL/GenBank/DDBJ whole genome shotgun (WGS) entry which is preliminary data.</text>
</comment>
<evidence type="ECO:0000313" key="3">
    <source>
        <dbReference type="Proteomes" id="UP001328107"/>
    </source>
</evidence>
<dbReference type="PANTHER" id="PTHR31627:SF42">
    <property type="entry name" value="G_PROTEIN_RECEP_F1_2 DOMAIN-CONTAINING PROTEIN-RELATED"/>
    <property type="match status" value="1"/>
</dbReference>
<proteinExistence type="predicted"/>
<accession>A0AAN5CML8</accession>
<evidence type="ECO:0000313" key="2">
    <source>
        <dbReference type="EMBL" id="GMR47152.1"/>
    </source>
</evidence>
<keyword evidence="3" id="KW-1185">Reference proteome</keyword>
<dbReference type="PANTHER" id="PTHR31627">
    <property type="entry name" value="SERPENTINE RECEPTOR CLASS GAMMA-RELATED"/>
    <property type="match status" value="1"/>
</dbReference>
<dbReference type="SUPFAM" id="SSF81321">
    <property type="entry name" value="Family A G protein-coupled receptor-like"/>
    <property type="match status" value="1"/>
</dbReference>
<dbReference type="InterPro" id="IPR051119">
    <property type="entry name" value="Nematode_SR-like"/>
</dbReference>
<evidence type="ECO:0008006" key="4">
    <source>
        <dbReference type="Google" id="ProtNLM"/>
    </source>
</evidence>
<protein>
    <recommendedName>
        <fullName evidence="4">Serpentine receptor class gamma</fullName>
    </recommendedName>
</protein>
<feature type="transmembrane region" description="Helical" evidence="1">
    <location>
        <begin position="77"/>
        <end position="97"/>
    </location>
</feature>
<dbReference type="Pfam" id="PF10323">
    <property type="entry name" value="7TM_GPCR_Srv"/>
    <property type="match status" value="1"/>
</dbReference>